<proteinExistence type="predicted"/>
<sequence>MALGFSYVQRKSGFRYLWKVVYSEIMFPRSGDKYGLPILLVKRLASVLTSKVYFRIRLDENTLICENLEYGDFRALVMREDVSIELKFESLVCCRRFLSGCRTAMRFRQNKVFSRSSSRAPQTTRVGTQSDLPTPTKSPNPRLYAHPAQRSPVPQTESLPSPPGDEDLLGLFDSNSDDEDDPDEDVTKPFAYHSPKRESTAKAFSDTTANLSSKPLKEVIRMAKALNVNTDGMLDRQELEEAVECAIAAGDSAKPQPSLGATPRPSESAKPNLVEQMRNIRLQKEEAEAERIKKQRLWQKQENERRAEKDRLKKASSEQYKKEHEARVAWEEYQKKNQKINLEKQREKTSQRPSSSKKNPPAPHSQRPKPHPSSSATPEASPAPNDISPDILAGILTNYVRNSFALRSPNVLHPISHLLMNLQNSFPPITIGKNNKPVLTILRHPYFDRYPPILPSALADPQKISRSLKRVRFFLHPDKLPPNFDDGQRCICRCIWDVLSEAHSIYEEQQARGGQRR</sequence>
<dbReference type="AlphaFoldDB" id="A0A9W7LA79"/>
<dbReference type="EMBL" id="BRYA01000145">
    <property type="protein sequence ID" value="GMI41251.1"/>
    <property type="molecule type" value="Genomic_DNA"/>
</dbReference>
<feature type="region of interest" description="Disordered" evidence="1">
    <location>
        <begin position="300"/>
        <end position="386"/>
    </location>
</feature>
<dbReference type="OrthoDB" id="47455at2759"/>
<feature type="compositionally biased region" description="Basic and acidic residues" evidence="1">
    <location>
        <begin position="300"/>
        <end position="350"/>
    </location>
</feature>
<comment type="caution">
    <text evidence="2">The sequence shown here is derived from an EMBL/GenBank/DDBJ whole genome shotgun (WGS) entry which is preliminary data.</text>
</comment>
<protein>
    <submittedName>
        <fullName evidence="2">Uncharacterized protein</fullName>
    </submittedName>
</protein>
<evidence type="ECO:0000256" key="1">
    <source>
        <dbReference type="SAM" id="MobiDB-lite"/>
    </source>
</evidence>
<organism evidence="2 3">
    <name type="scientific">Triparma columacea</name>
    <dbReference type="NCBI Taxonomy" id="722753"/>
    <lineage>
        <taxon>Eukaryota</taxon>
        <taxon>Sar</taxon>
        <taxon>Stramenopiles</taxon>
        <taxon>Ochrophyta</taxon>
        <taxon>Bolidophyceae</taxon>
        <taxon>Parmales</taxon>
        <taxon>Triparmaceae</taxon>
        <taxon>Triparma</taxon>
    </lineage>
</organism>
<dbReference type="Proteomes" id="UP001165065">
    <property type="component" value="Unassembled WGS sequence"/>
</dbReference>
<reference evidence="3" key="1">
    <citation type="journal article" date="2023" name="Commun. Biol.">
        <title>Genome analysis of Parmales, the sister group of diatoms, reveals the evolutionary specialization of diatoms from phago-mixotrophs to photoautotrophs.</title>
        <authorList>
            <person name="Ban H."/>
            <person name="Sato S."/>
            <person name="Yoshikawa S."/>
            <person name="Yamada K."/>
            <person name="Nakamura Y."/>
            <person name="Ichinomiya M."/>
            <person name="Sato N."/>
            <person name="Blanc-Mathieu R."/>
            <person name="Endo H."/>
            <person name="Kuwata A."/>
            <person name="Ogata H."/>
        </authorList>
    </citation>
    <scope>NUCLEOTIDE SEQUENCE [LARGE SCALE GENOMIC DNA]</scope>
</reference>
<accession>A0A9W7LA79</accession>
<gene>
    <name evidence="2" type="ORF">TrCOL_g13435</name>
</gene>
<name>A0A9W7LA79_9STRA</name>
<feature type="compositionally biased region" description="Polar residues" evidence="1">
    <location>
        <begin position="112"/>
        <end position="139"/>
    </location>
</feature>
<keyword evidence="3" id="KW-1185">Reference proteome</keyword>
<feature type="compositionally biased region" description="Low complexity" evidence="1">
    <location>
        <begin position="372"/>
        <end position="384"/>
    </location>
</feature>
<feature type="compositionally biased region" description="Acidic residues" evidence="1">
    <location>
        <begin position="175"/>
        <end position="184"/>
    </location>
</feature>
<evidence type="ECO:0000313" key="2">
    <source>
        <dbReference type="EMBL" id="GMI41251.1"/>
    </source>
</evidence>
<feature type="region of interest" description="Disordered" evidence="1">
    <location>
        <begin position="248"/>
        <end position="274"/>
    </location>
</feature>
<feature type="region of interest" description="Disordered" evidence="1">
    <location>
        <begin position="112"/>
        <end position="209"/>
    </location>
</feature>
<evidence type="ECO:0000313" key="3">
    <source>
        <dbReference type="Proteomes" id="UP001165065"/>
    </source>
</evidence>